<evidence type="ECO:0000313" key="3">
    <source>
        <dbReference type="Proteomes" id="UP000785679"/>
    </source>
</evidence>
<keyword evidence="3" id="KW-1185">Reference proteome</keyword>
<dbReference type="AlphaFoldDB" id="A0A8J8NWW6"/>
<reference evidence="2" key="1">
    <citation type="submission" date="2019-06" db="EMBL/GenBank/DDBJ databases">
        <authorList>
            <person name="Zheng W."/>
        </authorList>
    </citation>
    <scope>NUCLEOTIDE SEQUENCE</scope>
    <source>
        <strain evidence="2">QDHG01</strain>
    </source>
</reference>
<protein>
    <submittedName>
        <fullName evidence="2">Uncharacterized protein</fullName>
    </submittedName>
</protein>
<feature type="region of interest" description="Disordered" evidence="1">
    <location>
        <begin position="608"/>
        <end position="631"/>
    </location>
</feature>
<gene>
    <name evidence="2" type="ORF">FGO68_gene5873</name>
</gene>
<feature type="compositionally biased region" description="Polar residues" evidence="1">
    <location>
        <begin position="615"/>
        <end position="631"/>
    </location>
</feature>
<sequence>MMSGSPGGPLYQEPALVNASRTLFGWNSAQKTPVSKNKGFMPQGSYSPERKRVLVIKSKDGKETPMKTRIENHIQKVKNKQFFQGQPAPSLLPKASSDANEAILSYGNYQKVQTPSKISQFHTQFMNQSLESRQSHPSQSDIYQGAAMSNRLNPIFTQIQPLYLQAQQKSTGRENPMNHKPPTPMGIVAHHSPSLSHTTGMPSVIKTPANLASLQKQKIRKSIEGQNKTPSHPGSPQPPNQVKLKIESEPSILEKNHLFINQFLNNIKARTEKYMQNFNNGGSLFNQSVEETQNMSNESPLKLTQDASIQDVSTFNLLPRQNTPAFKDQKAATSGRPTLNYFKAETPDSGQNIHRPNTMGEARKSLSVNKIESLKSSVIHIPSPQIQSPAQRNGTQAKTQMNFYPQPPQGQTRAQSEISSTQWAPLGALATNAFQNFSLLPPAYTSPNQPHLRATDAFQVRKSSQSNTQLELSQKGSQKGNTIQNQTLKKAYAQLQNSKGYHSHEMGQSCNSLCDQQQPAVIIQQMQLKAQTPFINNNGELLPPKGGKRMGKRRRFKQKMAQQKGLDVFENIEQNSFENKTNSSTQGLMYGSTMANFYEKQNRRTSPWNVDHSYKNNPYKQQPNSDIQSCL</sequence>
<feature type="region of interest" description="Disordered" evidence="1">
    <location>
        <begin position="385"/>
        <end position="416"/>
    </location>
</feature>
<dbReference type="Proteomes" id="UP000785679">
    <property type="component" value="Unassembled WGS sequence"/>
</dbReference>
<feature type="region of interest" description="Disordered" evidence="1">
    <location>
        <begin position="339"/>
        <end position="360"/>
    </location>
</feature>
<name>A0A8J8NWW6_HALGN</name>
<feature type="region of interest" description="Disordered" evidence="1">
    <location>
        <begin position="462"/>
        <end position="481"/>
    </location>
</feature>
<evidence type="ECO:0000256" key="1">
    <source>
        <dbReference type="SAM" id="MobiDB-lite"/>
    </source>
</evidence>
<feature type="region of interest" description="Disordered" evidence="1">
    <location>
        <begin position="223"/>
        <end position="242"/>
    </location>
</feature>
<proteinExistence type="predicted"/>
<evidence type="ECO:0000313" key="2">
    <source>
        <dbReference type="EMBL" id="TNV83097.1"/>
    </source>
</evidence>
<comment type="caution">
    <text evidence="2">The sequence shown here is derived from an EMBL/GenBank/DDBJ whole genome shotgun (WGS) entry which is preliminary data.</text>
</comment>
<dbReference type="EMBL" id="RRYP01004179">
    <property type="protein sequence ID" value="TNV83097.1"/>
    <property type="molecule type" value="Genomic_DNA"/>
</dbReference>
<organism evidence="2 3">
    <name type="scientific">Halteria grandinella</name>
    <dbReference type="NCBI Taxonomy" id="5974"/>
    <lineage>
        <taxon>Eukaryota</taxon>
        <taxon>Sar</taxon>
        <taxon>Alveolata</taxon>
        <taxon>Ciliophora</taxon>
        <taxon>Intramacronucleata</taxon>
        <taxon>Spirotrichea</taxon>
        <taxon>Stichotrichia</taxon>
        <taxon>Sporadotrichida</taxon>
        <taxon>Halteriidae</taxon>
        <taxon>Halteria</taxon>
    </lineage>
</organism>
<accession>A0A8J8NWW6</accession>